<evidence type="ECO:0000256" key="1">
    <source>
        <dbReference type="SAM" id="MobiDB-lite"/>
    </source>
</evidence>
<feature type="compositionally biased region" description="Basic and acidic residues" evidence="1">
    <location>
        <begin position="203"/>
        <end position="214"/>
    </location>
</feature>
<dbReference type="Proteomes" id="UP000000763">
    <property type="component" value="Chromosome 2"/>
</dbReference>
<evidence type="ECO:0000313" key="4">
    <source>
        <dbReference type="Proteomes" id="UP000000763"/>
    </source>
</evidence>
<feature type="compositionally biased region" description="Basic and acidic residues" evidence="1">
    <location>
        <begin position="166"/>
        <end position="182"/>
    </location>
</feature>
<organism evidence="3 4">
    <name type="scientific">Oryza sativa subsp. japonica</name>
    <name type="common">Rice</name>
    <dbReference type="NCBI Taxonomy" id="39947"/>
    <lineage>
        <taxon>Eukaryota</taxon>
        <taxon>Viridiplantae</taxon>
        <taxon>Streptophyta</taxon>
        <taxon>Embryophyta</taxon>
        <taxon>Tracheophyta</taxon>
        <taxon>Spermatophyta</taxon>
        <taxon>Magnoliopsida</taxon>
        <taxon>Liliopsida</taxon>
        <taxon>Poales</taxon>
        <taxon>Poaceae</taxon>
        <taxon>BOP clade</taxon>
        <taxon>Oryzoideae</taxon>
        <taxon>Oryzeae</taxon>
        <taxon>Oryzinae</taxon>
        <taxon>Oryza</taxon>
        <taxon>Oryza sativa</taxon>
    </lineage>
</organism>
<reference evidence="4" key="1">
    <citation type="journal article" date="2005" name="Nature">
        <title>The map-based sequence of the rice genome.</title>
        <authorList>
            <consortium name="International rice genome sequencing project (IRGSP)"/>
            <person name="Matsumoto T."/>
            <person name="Wu J."/>
            <person name="Kanamori H."/>
            <person name="Katayose Y."/>
            <person name="Fujisawa M."/>
            <person name="Namiki N."/>
            <person name="Mizuno H."/>
            <person name="Yamamoto K."/>
            <person name="Antonio B.A."/>
            <person name="Baba T."/>
            <person name="Sakata K."/>
            <person name="Nagamura Y."/>
            <person name="Aoki H."/>
            <person name="Arikawa K."/>
            <person name="Arita K."/>
            <person name="Bito T."/>
            <person name="Chiden Y."/>
            <person name="Fujitsuka N."/>
            <person name="Fukunaka R."/>
            <person name="Hamada M."/>
            <person name="Harada C."/>
            <person name="Hayashi A."/>
            <person name="Hijishita S."/>
            <person name="Honda M."/>
            <person name="Hosokawa S."/>
            <person name="Ichikawa Y."/>
            <person name="Idonuma A."/>
            <person name="Iijima M."/>
            <person name="Ikeda M."/>
            <person name="Ikeno M."/>
            <person name="Ito K."/>
            <person name="Ito S."/>
            <person name="Ito T."/>
            <person name="Ito Y."/>
            <person name="Ito Y."/>
            <person name="Iwabuchi A."/>
            <person name="Kamiya K."/>
            <person name="Karasawa W."/>
            <person name="Kurita K."/>
            <person name="Katagiri S."/>
            <person name="Kikuta A."/>
            <person name="Kobayashi H."/>
            <person name="Kobayashi N."/>
            <person name="Machita K."/>
            <person name="Maehara T."/>
            <person name="Masukawa M."/>
            <person name="Mizubayashi T."/>
            <person name="Mukai Y."/>
            <person name="Nagasaki H."/>
            <person name="Nagata Y."/>
            <person name="Naito S."/>
            <person name="Nakashima M."/>
            <person name="Nakama Y."/>
            <person name="Nakamichi Y."/>
            <person name="Nakamura M."/>
            <person name="Meguro A."/>
            <person name="Negishi M."/>
            <person name="Ohta I."/>
            <person name="Ohta T."/>
            <person name="Okamoto M."/>
            <person name="Ono N."/>
            <person name="Saji S."/>
            <person name="Sakaguchi M."/>
            <person name="Sakai K."/>
            <person name="Shibata M."/>
            <person name="Shimokawa T."/>
            <person name="Song J."/>
            <person name="Takazaki Y."/>
            <person name="Terasawa K."/>
            <person name="Tsugane M."/>
            <person name="Tsuji K."/>
            <person name="Ueda S."/>
            <person name="Waki K."/>
            <person name="Yamagata H."/>
            <person name="Yamamoto M."/>
            <person name="Yamamoto S."/>
            <person name="Yamane H."/>
            <person name="Yoshiki S."/>
            <person name="Yoshihara R."/>
            <person name="Yukawa K."/>
            <person name="Zhong H."/>
            <person name="Yano M."/>
            <person name="Yuan Q."/>
            <person name="Ouyang S."/>
            <person name="Liu J."/>
            <person name="Jones K.M."/>
            <person name="Gansberger K."/>
            <person name="Moffat K."/>
            <person name="Hill J."/>
            <person name="Bera J."/>
            <person name="Fadrosh D."/>
            <person name="Jin S."/>
            <person name="Johri S."/>
            <person name="Kim M."/>
            <person name="Overton L."/>
            <person name="Reardon M."/>
            <person name="Tsitrin T."/>
            <person name="Vuong H."/>
            <person name="Weaver B."/>
            <person name="Ciecko A."/>
            <person name="Tallon L."/>
            <person name="Jackson J."/>
            <person name="Pai G."/>
            <person name="Aken S.V."/>
            <person name="Utterback T."/>
            <person name="Reidmuller S."/>
            <person name="Feldblyum T."/>
            <person name="Hsiao J."/>
            <person name="Zismann V."/>
            <person name="Iobst S."/>
            <person name="de Vazeille A.R."/>
            <person name="Buell C.R."/>
            <person name="Ying K."/>
            <person name="Li Y."/>
            <person name="Lu T."/>
            <person name="Huang Y."/>
            <person name="Zhao Q."/>
            <person name="Feng Q."/>
            <person name="Zhang L."/>
            <person name="Zhu J."/>
            <person name="Weng Q."/>
            <person name="Mu J."/>
            <person name="Lu Y."/>
            <person name="Fan D."/>
            <person name="Liu Y."/>
            <person name="Guan J."/>
            <person name="Zhang Y."/>
            <person name="Yu S."/>
            <person name="Liu X."/>
            <person name="Zhang Y."/>
            <person name="Hong G."/>
            <person name="Han B."/>
            <person name="Choisne N."/>
            <person name="Demange N."/>
            <person name="Orjeda G."/>
            <person name="Samain S."/>
            <person name="Cattolico L."/>
            <person name="Pelletier E."/>
            <person name="Couloux A."/>
            <person name="Segurens B."/>
            <person name="Wincker P."/>
            <person name="D'Hont A."/>
            <person name="Scarpelli C."/>
            <person name="Weissenbach J."/>
            <person name="Salanoubat M."/>
            <person name="Quetier F."/>
            <person name="Yu Y."/>
            <person name="Kim H.R."/>
            <person name="Rambo T."/>
            <person name="Currie J."/>
            <person name="Collura K."/>
            <person name="Luo M."/>
            <person name="Yang T."/>
            <person name="Ammiraju J.S.S."/>
            <person name="Engler F."/>
            <person name="Soderlund C."/>
            <person name="Wing R.A."/>
            <person name="Palmer L.E."/>
            <person name="de la Bastide M."/>
            <person name="Spiegel L."/>
            <person name="Nascimento L."/>
            <person name="Zutavern T."/>
            <person name="O'Shaughnessy A."/>
            <person name="Dike S."/>
            <person name="Dedhia N."/>
            <person name="Preston R."/>
            <person name="Balija V."/>
            <person name="McCombie W.R."/>
            <person name="Chow T."/>
            <person name="Chen H."/>
            <person name="Chung M."/>
            <person name="Chen C."/>
            <person name="Shaw J."/>
            <person name="Wu H."/>
            <person name="Hsiao K."/>
            <person name="Chao Y."/>
            <person name="Chu M."/>
            <person name="Cheng C."/>
            <person name="Hour A."/>
            <person name="Lee P."/>
            <person name="Lin S."/>
            <person name="Lin Y."/>
            <person name="Liou J."/>
            <person name="Liu S."/>
            <person name="Hsing Y."/>
            <person name="Raghuvanshi S."/>
            <person name="Mohanty A."/>
            <person name="Bharti A.K."/>
            <person name="Gaur A."/>
            <person name="Gupta V."/>
            <person name="Kumar D."/>
            <person name="Ravi V."/>
            <person name="Vij S."/>
            <person name="Kapur A."/>
            <person name="Khurana P."/>
            <person name="Khurana P."/>
            <person name="Khurana J.P."/>
            <person name="Tyagi A.K."/>
            <person name="Gaikwad K."/>
            <person name="Singh A."/>
            <person name="Dalal V."/>
            <person name="Srivastava S."/>
            <person name="Dixit A."/>
            <person name="Pal A.K."/>
            <person name="Ghazi I.A."/>
            <person name="Yadav M."/>
            <person name="Pandit A."/>
            <person name="Bhargava A."/>
            <person name="Sureshbabu K."/>
            <person name="Batra K."/>
            <person name="Sharma T.R."/>
            <person name="Mohapatra T."/>
            <person name="Singh N.K."/>
            <person name="Messing J."/>
            <person name="Nelson A.B."/>
            <person name="Fuks G."/>
            <person name="Kavchok S."/>
            <person name="Keizer G."/>
            <person name="Linton E."/>
            <person name="Llaca V."/>
            <person name="Song R."/>
            <person name="Tanyolac B."/>
            <person name="Young S."/>
            <person name="Ho-Il K."/>
            <person name="Hahn J.H."/>
            <person name="Sangsakoo G."/>
            <person name="Vanavichit A."/>
            <person name="de Mattos Luiz.A.T."/>
            <person name="Zimmer P.D."/>
            <person name="Malone G."/>
            <person name="Dellagostin O."/>
            <person name="de Oliveira A.C."/>
            <person name="Bevan M."/>
            <person name="Bancroft I."/>
            <person name="Minx P."/>
            <person name="Cordum H."/>
            <person name="Wilson R."/>
            <person name="Cheng Z."/>
            <person name="Jin W."/>
            <person name="Jiang J."/>
            <person name="Leong S.A."/>
            <person name="Iwama H."/>
            <person name="Gojobori T."/>
            <person name="Itoh T."/>
            <person name="Niimura Y."/>
            <person name="Fujii Y."/>
            <person name="Habara T."/>
            <person name="Sakai H."/>
            <person name="Sato Y."/>
            <person name="Wilson G."/>
            <person name="Kumar K."/>
            <person name="McCouch S."/>
            <person name="Juretic N."/>
            <person name="Hoen D."/>
            <person name="Wright S."/>
            <person name="Bruskiewich R."/>
            <person name="Bureau T."/>
            <person name="Miyao A."/>
            <person name="Hirochika H."/>
            <person name="Nishikawa T."/>
            <person name="Kadowaki K."/>
            <person name="Sugiura M."/>
            <person name="Burr B."/>
            <person name="Sasaki T."/>
        </authorList>
    </citation>
    <scope>NUCLEOTIDE SEQUENCE [LARGE SCALE GENOMIC DNA]</scope>
    <source>
        <strain evidence="4">cv. Nipponbare</strain>
    </source>
</reference>
<feature type="signal peptide" evidence="2">
    <location>
        <begin position="1"/>
        <end position="24"/>
    </location>
</feature>
<evidence type="ECO:0008006" key="5">
    <source>
        <dbReference type="Google" id="ProtNLM"/>
    </source>
</evidence>
<feature type="region of interest" description="Disordered" evidence="1">
    <location>
        <begin position="78"/>
        <end position="238"/>
    </location>
</feature>
<proteinExistence type="predicted"/>
<dbReference type="EMBL" id="AP004124">
    <property type="protein sequence ID" value="BAD19353.1"/>
    <property type="molecule type" value="Genomic_DNA"/>
</dbReference>
<evidence type="ECO:0000313" key="3">
    <source>
        <dbReference type="EMBL" id="BAD19353.1"/>
    </source>
</evidence>
<evidence type="ECO:0000256" key="2">
    <source>
        <dbReference type="SAM" id="SignalP"/>
    </source>
</evidence>
<dbReference type="AlphaFoldDB" id="Q6K8J5"/>
<sequence>MASRPVHPILVAFLALLLVGTCQARPAPGKAASSSLSSAAKGAVVDGITDIYNFGDSISDTGNFLALMEHTVAPPYVRRGHRQRHGAVLRRRVPHDRLPRQRPRAAAAQPVHRQRRRLLLRCQLSPSPAPPPSTRRPSRGSVLPRRAPTTPPLELDAQRELLVVRSRGERGEGGARDERDAGGDPGQLPAGLRAELPGGGGRDGARGVRRERVPRGSQPVRADAQRAAAAGDPGAEAVITGGHDRVRRLLRRVRADAGGRARHGVRRRGADQGVLRREVQLRDGADQLGWRGVHLTQRAYSVMAELLYHKGFASPAPVKFPHQ</sequence>
<reference evidence="4" key="2">
    <citation type="journal article" date="2008" name="Nucleic Acids Res.">
        <title>The rice annotation project database (RAP-DB): 2008 update.</title>
        <authorList>
            <consortium name="The rice annotation project (RAP)"/>
        </authorList>
    </citation>
    <scope>GENOME REANNOTATION</scope>
    <source>
        <strain evidence="4">cv. Nipponbare</strain>
    </source>
</reference>
<feature type="chain" id="PRO_5004276957" description="GDSL esterase/lipase" evidence="2">
    <location>
        <begin position="25"/>
        <end position="323"/>
    </location>
</feature>
<feature type="compositionally biased region" description="Basic residues" evidence="1">
    <location>
        <begin position="78"/>
        <end position="94"/>
    </location>
</feature>
<protein>
    <recommendedName>
        <fullName evidence="5">GDSL esterase/lipase</fullName>
    </recommendedName>
</protein>
<keyword evidence="2" id="KW-0732">Signal</keyword>
<name>Q6K8J5_ORYSJ</name>
<accession>Q6K8J5</accession>
<gene>
    <name evidence="3" type="primary">OJ1669_F01.29</name>
</gene>
<feature type="compositionally biased region" description="Low complexity" evidence="1">
    <location>
        <begin position="218"/>
        <end position="238"/>
    </location>
</feature>